<comment type="caution">
    <text evidence="3">The sequence shown here is derived from an EMBL/GenBank/DDBJ whole genome shotgun (WGS) entry which is preliminary data.</text>
</comment>
<dbReference type="AlphaFoldDB" id="A0A482VMD5"/>
<reference evidence="3 4" key="1">
    <citation type="submission" date="2017-03" db="EMBL/GenBank/DDBJ databases">
        <title>Genome of the blue death feigning beetle - Asbolus verrucosus.</title>
        <authorList>
            <person name="Rider S.D."/>
        </authorList>
    </citation>
    <scope>NUCLEOTIDE SEQUENCE [LARGE SCALE GENOMIC DNA]</scope>
    <source>
        <strain evidence="3">Butters</strain>
        <tissue evidence="3">Head and leg muscle</tissue>
    </source>
</reference>
<dbReference type="Gene3D" id="1.10.287.2250">
    <property type="match status" value="1"/>
</dbReference>
<dbReference type="OrthoDB" id="5855924at2759"/>
<evidence type="ECO:0000313" key="3">
    <source>
        <dbReference type="EMBL" id="RZC34121.1"/>
    </source>
</evidence>
<evidence type="ECO:0000313" key="4">
    <source>
        <dbReference type="Proteomes" id="UP000292052"/>
    </source>
</evidence>
<dbReference type="InterPro" id="IPR038765">
    <property type="entry name" value="Papain-like_cys_pep_sf"/>
</dbReference>
<evidence type="ECO:0000259" key="2">
    <source>
        <dbReference type="SMART" id="SM00848"/>
    </source>
</evidence>
<proteinExistence type="predicted"/>
<sequence length="105" mass="12526">MKKESSAMNSELITSVIGPMKKLTKFDKNYPDSKENNRRKQIFVQSLQYVEDHNKKYHEEGLMYKISKFSDWTEEEKRNYQGQDRINPAYDVQTTERDGPIWSLD</sequence>
<evidence type="ECO:0000256" key="1">
    <source>
        <dbReference type="SAM" id="MobiDB-lite"/>
    </source>
</evidence>
<dbReference type="SUPFAM" id="SSF54001">
    <property type="entry name" value="Cysteine proteinases"/>
    <property type="match status" value="1"/>
</dbReference>
<name>A0A482VMD5_ASBVE</name>
<feature type="domain" description="Cathepsin propeptide inhibitor" evidence="2">
    <location>
        <begin position="23"/>
        <end position="77"/>
    </location>
</feature>
<dbReference type="SMART" id="SM00848">
    <property type="entry name" value="Inhibitor_I29"/>
    <property type="match status" value="1"/>
</dbReference>
<feature type="region of interest" description="Disordered" evidence="1">
    <location>
        <begin position="80"/>
        <end position="105"/>
    </location>
</feature>
<dbReference type="InterPro" id="IPR013201">
    <property type="entry name" value="Prot_inhib_I29"/>
</dbReference>
<protein>
    <submittedName>
        <fullName evidence="3">Inhibitor I29 domain containing protein</fullName>
    </submittedName>
</protein>
<gene>
    <name evidence="3" type="ORF">BDFB_008989</name>
</gene>
<dbReference type="Pfam" id="PF08246">
    <property type="entry name" value="Inhibitor_I29"/>
    <property type="match status" value="1"/>
</dbReference>
<dbReference type="EMBL" id="QDEB01082809">
    <property type="protein sequence ID" value="RZC34121.1"/>
    <property type="molecule type" value="Genomic_DNA"/>
</dbReference>
<keyword evidence="4" id="KW-1185">Reference proteome</keyword>
<dbReference type="Proteomes" id="UP000292052">
    <property type="component" value="Unassembled WGS sequence"/>
</dbReference>
<accession>A0A482VMD5</accession>
<organism evidence="3 4">
    <name type="scientific">Asbolus verrucosus</name>
    <name type="common">Desert ironclad beetle</name>
    <dbReference type="NCBI Taxonomy" id="1661398"/>
    <lineage>
        <taxon>Eukaryota</taxon>
        <taxon>Metazoa</taxon>
        <taxon>Ecdysozoa</taxon>
        <taxon>Arthropoda</taxon>
        <taxon>Hexapoda</taxon>
        <taxon>Insecta</taxon>
        <taxon>Pterygota</taxon>
        <taxon>Neoptera</taxon>
        <taxon>Endopterygota</taxon>
        <taxon>Coleoptera</taxon>
        <taxon>Polyphaga</taxon>
        <taxon>Cucujiformia</taxon>
        <taxon>Tenebrionidae</taxon>
        <taxon>Pimeliinae</taxon>
        <taxon>Asbolus</taxon>
    </lineage>
</organism>